<dbReference type="Gramene" id="Kaladp0967s0022.1.v1.1">
    <property type="protein sequence ID" value="Kaladp0967s0022.1.v1.1"/>
    <property type="gene ID" value="Kaladp0967s0022.v1.1"/>
</dbReference>
<dbReference type="PANTHER" id="PTHR37710:SF1">
    <property type="entry name" value="TRANSMEMBRANE PROTEIN"/>
    <property type="match status" value="1"/>
</dbReference>
<dbReference type="EnsemblPlants" id="Kaladp0967s0022.1.v1.1">
    <property type="protein sequence ID" value="Kaladp0967s0022.1.v1.1"/>
    <property type="gene ID" value="Kaladp0967s0022.v1.1"/>
</dbReference>
<evidence type="ECO:0000313" key="2">
    <source>
        <dbReference type="EnsemblPlants" id="Kaladp0967s0022.1.v1.1"/>
    </source>
</evidence>
<accession>A0A7N1A7R9</accession>
<dbReference type="PANTHER" id="PTHR37710">
    <property type="entry name" value="TRANSMEMBRANE PROTEIN"/>
    <property type="match status" value="1"/>
</dbReference>
<feature type="compositionally biased region" description="Low complexity" evidence="1">
    <location>
        <begin position="322"/>
        <end position="337"/>
    </location>
</feature>
<feature type="region of interest" description="Disordered" evidence="1">
    <location>
        <begin position="239"/>
        <end position="259"/>
    </location>
</feature>
<sequence length="356" mass="39847">MATDIHRSTMESVMPIRAPSRNRRRILHTCAVSMLATADRASTKATMFRGPIGFLVNWVIQFVTIRGLLAGLCRFQIHLLLAILSFLDDRILKFENAVEDHFPLSSCVFDKIDDVVCLTESLPAKFDDAANKFSGVVSQIPPLSFSLGRILDWVNLLSSLLRNLWGSDVTSSKERDIMVDRNCDEIGHGTTWMIVCGDAVCQIQPSPEPHSKNLPKKLCMSDQKANNENTIQELDRKGMKDYSNGKKTDTKMGYESQGKESEDRVTKCSYKEVLEKGSSNKELSEKGCSYKDVLERGTKEELIEDATRDHTSQGIRKQDESPGTTTCTTKKPGDGTTALSRNDPILELFESSWHMT</sequence>
<dbReference type="AlphaFoldDB" id="A0A7N1A7R9"/>
<proteinExistence type="predicted"/>
<reference evidence="2" key="1">
    <citation type="submission" date="2021-01" db="UniProtKB">
        <authorList>
            <consortium name="EnsemblPlants"/>
        </authorList>
    </citation>
    <scope>IDENTIFICATION</scope>
</reference>
<evidence type="ECO:0000313" key="3">
    <source>
        <dbReference type="Proteomes" id="UP000594263"/>
    </source>
</evidence>
<evidence type="ECO:0000256" key="1">
    <source>
        <dbReference type="SAM" id="MobiDB-lite"/>
    </source>
</evidence>
<feature type="compositionally biased region" description="Basic and acidic residues" evidence="1">
    <location>
        <begin position="304"/>
        <end position="320"/>
    </location>
</feature>
<dbReference type="Proteomes" id="UP000594263">
    <property type="component" value="Unplaced"/>
</dbReference>
<name>A0A7N1A7R9_KALFE</name>
<dbReference type="OMA" id="DINCENR"/>
<feature type="region of interest" description="Disordered" evidence="1">
    <location>
        <begin position="304"/>
        <end position="343"/>
    </location>
</feature>
<protein>
    <submittedName>
        <fullName evidence="2">Uncharacterized protein</fullName>
    </submittedName>
</protein>
<keyword evidence="3" id="KW-1185">Reference proteome</keyword>
<organism evidence="2 3">
    <name type="scientific">Kalanchoe fedtschenkoi</name>
    <name type="common">Lavender scallops</name>
    <name type="synonym">South American air plant</name>
    <dbReference type="NCBI Taxonomy" id="63787"/>
    <lineage>
        <taxon>Eukaryota</taxon>
        <taxon>Viridiplantae</taxon>
        <taxon>Streptophyta</taxon>
        <taxon>Embryophyta</taxon>
        <taxon>Tracheophyta</taxon>
        <taxon>Spermatophyta</taxon>
        <taxon>Magnoliopsida</taxon>
        <taxon>eudicotyledons</taxon>
        <taxon>Gunneridae</taxon>
        <taxon>Pentapetalae</taxon>
        <taxon>Saxifragales</taxon>
        <taxon>Crassulaceae</taxon>
        <taxon>Kalanchoe</taxon>
    </lineage>
</organism>